<dbReference type="InterPro" id="IPR034466">
    <property type="entry name" value="Methyltransferase_Class_B"/>
</dbReference>
<dbReference type="SMART" id="SM00729">
    <property type="entry name" value="Elp3"/>
    <property type="match status" value="1"/>
</dbReference>
<dbReference type="InterPro" id="IPR006158">
    <property type="entry name" value="Cobalamin-bd"/>
</dbReference>
<dbReference type="SFLD" id="SFLDG01123">
    <property type="entry name" value="methyltransferase_(Class_B)"/>
    <property type="match status" value="1"/>
</dbReference>
<evidence type="ECO:0000259" key="6">
    <source>
        <dbReference type="PROSITE" id="PS51332"/>
    </source>
</evidence>
<organism evidence="8 9">
    <name type="scientific">Aceticella autotrophica</name>
    <dbReference type="NCBI Taxonomy" id="2755338"/>
    <lineage>
        <taxon>Bacteria</taxon>
        <taxon>Bacillati</taxon>
        <taxon>Bacillota</taxon>
        <taxon>Clostridia</taxon>
        <taxon>Thermoanaerobacterales</taxon>
        <taxon>Thermoanaerobacteraceae</taxon>
        <taxon>Aceticella</taxon>
    </lineage>
</organism>
<dbReference type="PANTHER" id="PTHR43409">
    <property type="entry name" value="ANAEROBIC MAGNESIUM-PROTOPORPHYRIN IX MONOMETHYL ESTER CYCLASE-RELATED"/>
    <property type="match status" value="1"/>
</dbReference>
<keyword evidence="4" id="KW-0408">Iron</keyword>
<dbReference type="GO" id="GO:0003824">
    <property type="term" value="F:catalytic activity"/>
    <property type="evidence" value="ECO:0007669"/>
    <property type="project" value="InterPro"/>
</dbReference>
<keyword evidence="5" id="KW-0411">Iron-sulfur</keyword>
<dbReference type="AlphaFoldDB" id="A0A975AUV4"/>
<evidence type="ECO:0000256" key="5">
    <source>
        <dbReference type="ARBA" id="ARBA00023014"/>
    </source>
</evidence>
<gene>
    <name evidence="8" type="ORF">ACETAC_08270</name>
</gene>
<dbReference type="SUPFAM" id="SSF52242">
    <property type="entry name" value="Cobalamin (vitamin B12)-binding domain"/>
    <property type="match status" value="1"/>
</dbReference>
<dbReference type="InterPro" id="IPR025288">
    <property type="entry name" value="DUF4080"/>
</dbReference>
<proteinExistence type="predicted"/>
<keyword evidence="2" id="KW-0949">S-adenosyl-L-methionine</keyword>
<keyword evidence="9" id="KW-1185">Reference proteome</keyword>
<evidence type="ECO:0000313" key="9">
    <source>
        <dbReference type="Proteomes" id="UP000671913"/>
    </source>
</evidence>
<dbReference type="Pfam" id="PF13311">
    <property type="entry name" value="DUF4080"/>
    <property type="match status" value="1"/>
</dbReference>
<dbReference type="RefSeq" id="WP_284679556.1">
    <property type="nucleotide sequence ID" value="NZ_CP060096.1"/>
</dbReference>
<dbReference type="Pfam" id="PF04055">
    <property type="entry name" value="Radical_SAM"/>
    <property type="match status" value="1"/>
</dbReference>
<dbReference type="Gene3D" id="3.80.30.20">
    <property type="entry name" value="tm_1862 like domain"/>
    <property type="match status" value="1"/>
</dbReference>
<accession>A0A975AUV4</accession>
<evidence type="ECO:0000256" key="4">
    <source>
        <dbReference type="ARBA" id="ARBA00023004"/>
    </source>
</evidence>
<comment type="cofactor">
    <cofactor evidence="1">
        <name>[4Fe-4S] cluster</name>
        <dbReference type="ChEBI" id="CHEBI:49883"/>
    </cofactor>
</comment>
<dbReference type="CDD" id="cd01335">
    <property type="entry name" value="Radical_SAM"/>
    <property type="match status" value="1"/>
</dbReference>
<dbReference type="PANTHER" id="PTHR43409:SF16">
    <property type="entry name" value="SLR0320 PROTEIN"/>
    <property type="match status" value="1"/>
</dbReference>
<sequence>MNTLLVGLNAKFYHTNLAIRNIKKYCGFSNIDIFEATINDNIDYVLEEILETGADIIGFSCYIWNIEMVLYLSENIKKIKPEIIIIFGGPEVSYDVLNLLKNNFVDYIVIGEGERAFKELLYGLEGKIDINKINGIAYCEDGKIIVQSWEDYVNLDEIPMAYEEDEDLNNKLVYYETSRGCPFRCSYCLSSLDNKLRYVSIDKVRQDLKWFSDKKVKIVKFIDRSFNSNLKRAEDILSCIRALPEGTIFHFEINPELVDREFIKSLKGLEDRIQFEVGVQTTNTLSLEEISRTSDVKRTLEGVKMLHDAGIKLHVDLIAGLPFDNFFTFSGSFDDVYNLNPNEIQLGFLKLLKGTLLREKAEKYGIVYDSKPPYEILYNKDISYQELRILKGIAFLVNKYYNSGKFVNTLKYLTDEFNRPFEFYLSLYKYWKDNELIYKNHSLKSLYDIIYEFSKKHMDVDIHFLKDLIKFDFMYFNKDKELPVRLKDSDKNMLNYIKNYLRDEDWLKDNLPQVLCLSSLDRAKKISYGYFRYDITDENKKKDICCIFFHDINKTYFTKVYI</sequence>
<dbReference type="Pfam" id="PF02310">
    <property type="entry name" value="B12-binding"/>
    <property type="match status" value="1"/>
</dbReference>
<dbReference type="PROSITE" id="PS51918">
    <property type="entry name" value="RADICAL_SAM"/>
    <property type="match status" value="1"/>
</dbReference>
<dbReference type="GO" id="GO:0046872">
    <property type="term" value="F:metal ion binding"/>
    <property type="evidence" value="ECO:0007669"/>
    <property type="project" value="UniProtKB-KW"/>
</dbReference>
<dbReference type="PROSITE" id="PS51332">
    <property type="entry name" value="B12_BINDING"/>
    <property type="match status" value="1"/>
</dbReference>
<dbReference type="InterPro" id="IPR023404">
    <property type="entry name" value="rSAM_horseshoe"/>
</dbReference>
<dbReference type="GO" id="GO:0051539">
    <property type="term" value="F:4 iron, 4 sulfur cluster binding"/>
    <property type="evidence" value="ECO:0007669"/>
    <property type="project" value="UniProtKB-KW"/>
</dbReference>
<evidence type="ECO:0000256" key="3">
    <source>
        <dbReference type="ARBA" id="ARBA00022723"/>
    </source>
</evidence>
<dbReference type="GO" id="GO:0005829">
    <property type="term" value="C:cytosol"/>
    <property type="evidence" value="ECO:0007669"/>
    <property type="project" value="TreeGrafter"/>
</dbReference>
<evidence type="ECO:0000313" key="8">
    <source>
        <dbReference type="EMBL" id="QSZ26864.1"/>
    </source>
</evidence>
<dbReference type="InterPro" id="IPR051198">
    <property type="entry name" value="BchE-like"/>
</dbReference>
<dbReference type="InterPro" id="IPR007197">
    <property type="entry name" value="rSAM"/>
</dbReference>
<dbReference type="KEGG" id="aaut:ACETAC_08270"/>
<dbReference type="SFLD" id="SFLDS00029">
    <property type="entry name" value="Radical_SAM"/>
    <property type="match status" value="1"/>
</dbReference>
<evidence type="ECO:0000256" key="1">
    <source>
        <dbReference type="ARBA" id="ARBA00001966"/>
    </source>
</evidence>
<reference evidence="8" key="1">
    <citation type="submission" date="2020-08" db="EMBL/GenBank/DDBJ databases">
        <title>Genomic insights into the carbon and energy metabolism of the first obligate autotrophic acetogenic bacterium Aceticella autotrophica gen. nov., sp. nov.</title>
        <authorList>
            <person name="Toshchakov S.V."/>
            <person name="Elcheninov A.G."/>
            <person name="Kublanov I.V."/>
            <person name="Frolov E.N."/>
            <person name="Lebedinsky A.V."/>
        </authorList>
    </citation>
    <scope>NUCLEOTIDE SEQUENCE</scope>
    <source>
        <strain evidence="8">3443-3Ac</strain>
    </source>
</reference>
<dbReference type="InterPro" id="IPR006638">
    <property type="entry name" value="Elp3/MiaA/NifB-like_rSAM"/>
</dbReference>
<dbReference type="SFLD" id="SFLDG01082">
    <property type="entry name" value="B12-binding_domain_containing"/>
    <property type="match status" value="1"/>
</dbReference>
<dbReference type="InterPro" id="IPR036724">
    <property type="entry name" value="Cobalamin-bd_sf"/>
</dbReference>
<keyword evidence="3" id="KW-0479">Metal-binding</keyword>
<evidence type="ECO:0000256" key="2">
    <source>
        <dbReference type="ARBA" id="ARBA00022691"/>
    </source>
</evidence>
<dbReference type="SUPFAM" id="SSF102114">
    <property type="entry name" value="Radical SAM enzymes"/>
    <property type="match status" value="1"/>
</dbReference>
<feature type="domain" description="Radical SAM core" evidence="7">
    <location>
        <begin position="167"/>
        <end position="394"/>
    </location>
</feature>
<dbReference type="GO" id="GO:0031419">
    <property type="term" value="F:cobalamin binding"/>
    <property type="evidence" value="ECO:0007669"/>
    <property type="project" value="InterPro"/>
</dbReference>
<protein>
    <submittedName>
        <fullName evidence="8">B12-binding domain-containing radical SAM protein</fullName>
    </submittedName>
</protein>
<dbReference type="InterPro" id="IPR058240">
    <property type="entry name" value="rSAM_sf"/>
</dbReference>
<dbReference type="EMBL" id="CP060096">
    <property type="protein sequence ID" value="QSZ26864.1"/>
    <property type="molecule type" value="Genomic_DNA"/>
</dbReference>
<feature type="domain" description="B12-binding" evidence="6">
    <location>
        <begin position="1"/>
        <end position="131"/>
    </location>
</feature>
<dbReference type="Gene3D" id="3.40.50.280">
    <property type="entry name" value="Cobalamin-binding domain"/>
    <property type="match status" value="1"/>
</dbReference>
<evidence type="ECO:0000259" key="7">
    <source>
        <dbReference type="PROSITE" id="PS51918"/>
    </source>
</evidence>
<name>A0A975AUV4_9THEO</name>
<dbReference type="Proteomes" id="UP000671913">
    <property type="component" value="Chromosome"/>
</dbReference>